<protein>
    <submittedName>
        <fullName evidence="2">Uncharacterized protein</fullName>
    </submittedName>
</protein>
<evidence type="ECO:0000313" key="3">
    <source>
        <dbReference type="Proteomes" id="UP000594262"/>
    </source>
</evidence>
<dbReference type="RefSeq" id="XP_066915435.1">
    <property type="nucleotide sequence ID" value="XM_067059334.1"/>
</dbReference>
<dbReference type="Proteomes" id="UP000594262">
    <property type="component" value="Unplaced"/>
</dbReference>
<keyword evidence="1" id="KW-0732">Signal</keyword>
<keyword evidence="3" id="KW-1185">Reference proteome</keyword>
<organism evidence="2 3">
    <name type="scientific">Clytia hemisphaerica</name>
    <dbReference type="NCBI Taxonomy" id="252671"/>
    <lineage>
        <taxon>Eukaryota</taxon>
        <taxon>Metazoa</taxon>
        <taxon>Cnidaria</taxon>
        <taxon>Hydrozoa</taxon>
        <taxon>Hydroidolina</taxon>
        <taxon>Leptothecata</taxon>
        <taxon>Obeliida</taxon>
        <taxon>Clytiidae</taxon>
        <taxon>Clytia</taxon>
    </lineage>
</organism>
<evidence type="ECO:0000313" key="2">
    <source>
        <dbReference type="EnsemblMetazoa" id="CLYHEMP017504.1"/>
    </source>
</evidence>
<dbReference type="GeneID" id="136802582"/>
<accession>A0A7M5X5H7</accession>
<feature type="chain" id="PRO_5029839591" evidence="1">
    <location>
        <begin position="21"/>
        <end position="215"/>
    </location>
</feature>
<dbReference type="GO" id="GO:0004623">
    <property type="term" value="F:phospholipase A2 activity"/>
    <property type="evidence" value="ECO:0007669"/>
    <property type="project" value="InterPro"/>
</dbReference>
<dbReference type="GO" id="GO:0050482">
    <property type="term" value="P:arachidonate secretion"/>
    <property type="evidence" value="ECO:0007669"/>
    <property type="project" value="InterPro"/>
</dbReference>
<dbReference type="PANTHER" id="PTHR37687">
    <property type="entry name" value="AGAP006772-PA"/>
    <property type="match status" value="1"/>
</dbReference>
<dbReference type="InterPro" id="IPR036444">
    <property type="entry name" value="PLipase_A2_dom_sf"/>
</dbReference>
<dbReference type="AlphaFoldDB" id="A0A7M5X5H7"/>
<dbReference type="SUPFAM" id="SSF48619">
    <property type="entry name" value="Phospholipase A2, PLA2"/>
    <property type="match status" value="1"/>
</dbReference>
<dbReference type="OrthoDB" id="10043382at2759"/>
<sequence length="215" mass="25140">MWLLTAFATILVSLVTMTTAQSCGVLKDVNGCSVPFGLEIPFKNTFEPACLNHDVCYRCGVTYSWSQKVCDDGFKRIMHEKCDENFVNGGSRKKRFLSSLKRKYQRLREKYQKLKIFKEKIKAGWREAKKNASSRDEVERITKGLWDIIKITTKFYFDIDDSDELDKCKLATDIFYRSVDVFGVYRYRYTNEAYCQEKCARQLGYPYANNVYVTI</sequence>
<evidence type="ECO:0000256" key="1">
    <source>
        <dbReference type="SAM" id="SignalP"/>
    </source>
</evidence>
<dbReference type="PANTHER" id="PTHR37687:SF1">
    <property type="entry name" value="AGAP006772-PA"/>
    <property type="match status" value="1"/>
</dbReference>
<name>A0A7M5X5H7_9CNID</name>
<reference evidence="2" key="1">
    <citation type="submission" date="2021-01" db="UniProtKB">
        <authorList>
            <consortium name="EnsemblMetazoa"/>
        </authorList>
    </citation>
    <scope>IDENTIFICATION</scope>
</reference>
<dbReference type="InterPro" id="IPR038875">
    <property type="entry name" value="PLA2_conodipine-like"/>
</dbReference>
<dbReference type="EnsemblMetazoa" id="CLYHEMT017504.1">
    <property type="protein sequence ID" value="CLYHEMP017504.1"/>
    <property type="gene ID" value="CLYHEMG017504"/>
</dbReference>
<proteinExistence type="predicted"/>
<feature type="signal peptide" evidence="1">
    <location>
        <begin position="1"/>
        <end position="20"/>
    </location>
</feature>
<dbReference type="Gene3D" id="1.20.90.10">
    <property type="entry name" value="Phospholipase A2 domain"/>
    <property type="match status" value="1"/>
</dbReference>
<dbReference type="GO" id="GO:0006644">
    <property type="term" value="P:phospholipid metabolic process"/>
    <property type="evidence" value="ECO:0007669"/>
    <property type="project" value="InterPro"/>
</dbReference>